<dbReference type="Proteomes" id="UP001153678">
    <property type="component" value="Unassembled WGS sequence"/>
</dbReference>
<name>A0A9W4WVV3_9GLOM</name>
<accession>A0A9W4WVV3</accession>
<evidence type="ECO:0000256" key="1">
    <source>
        <dbReference type="SAM" id="MobiDB-lite"/>
    </source>
</evidence>
<dbReference type="OrthoDB" id="2440190at2759"/>
<keyword evidence="3" id="KW-1185">Reference proteome</keyword>
<protein>
    <submittedName>
        <fullName evidence="2">7213_t:CDS:1</fullName>
    </submittedName>
</protein>
<sequence>MDLTPECLNALFYRGFWENTKEPTLKKFLDFRLRSGDLKDMQTEHNNYKNELITISSHYAIISEIGEKVKKWKLAFKACLYLPYWERLLVCWCAHLPMMCRACSLMDLLCDLLVRKGKNCLFVQNGSRGLPFDLLVRKGKTACSAKKSKQIIIFWEIHEQKENINMKSKLLEEQSKLDLMRAQAEITEVQVNGIVHTATQLNKGALSNLEKVVSTITSVKSEMRNKRAFDDNNNHDNQTQPLSKKSLHNSPDIVVDEECNEIAECKYLKTQMIQESTQTTTNELCEIINKINNSSYRLFEYRIVDLSDRNAANPVNKIFTTSEKELLKDFWDTSEQSCQFNTYEPKWEEIIKPLLNTYDGAFIEPKSILTYVVYFHREDEKPVRYDHNLEDRTDQHNRAAPLNKLTDSKQSEFSYREDFISPILARAFDDLDTIRFRTGEIEKMLTKKQRNETEQQKSRIHLGCNQYGIIEVSLNATNLEIGFMEVVGSAIEIDFKKLCEDTEKVFKAMKISMFYQRQHFLQRGATEDKIKCIESYGIVVYQRVITIYTMHRIPEGIYIVDILTQFSIPEIKIDFYMIKELIEKIYFFKRSYRIQIQTKELPTGASP</sequence>
<feature type="compositionally biased region" description="Basic and acidic residues" evidence="1">
    <location>
        <begin position="224"/>
        <end position="234"/>
    </location>
</feature>
<proteinExistence type="predicted"/>
<dbReference type="AlphaFoldDB" id="A0A9W4WVV3"/>
<comment type="caution">
    <text evidence="2">The sequence shown here is derived from an EMBL/GenBank/DDBJ whole genome shotgun (WGS) entry which is preliminary data.</text>
</comment>
<gene>
    <name evidence="2" type="ORF">FWILDA_LOCUS14164</name>
</gene>
<evidence type="ECO:0000313" key="3">
    <source>
        <dbReference type="Proteomes" id="UP001153678"/>
    </source>
</evidence>
<dbReference type="EMBL" id="CAMKVN010005932">
    <property type="protein sequence ID" value="CAI2189609.1"/>
    <property type="molecule type" value="Genomic_DNA"/>
</dbReference>
<evidence type="ECO:0000313" key="2">
    <source>
        <dbReference type="EMBL" id="CAI2189609.1"/>
    </source>
</evidence>
<feature type="region of interest" description="Disordered" evidence="1">
    <location>
        <begin position="224"/>
        <end position="250"/>
    </location>
</feature>
<organism evidence="2 3">
    <name type="scientific">Funneliformis geosporum</name>
    <dbReference type="NCBI Taxonomy" id="1117311"/>
    <lineage>
        <taxon>Eukaryota</taxon>
        <taxon>Fungi</taxon>
        <taxon>Fungi incertae sedis</taxon>
        <taxon>Mucoromycota</taxon>
        <taxon>Glomeromycotina</taxon>
        <taxon>Glomeromycetes</taxon>
        <taxon>Glomerales</taxon>
        <taxon>Glomeraceae</taxon>
        <taxon>Funneliformis</taxon>
    </lineage>
</organism>
<reference evidence="2" key="1">
    <citation type="submission" date="2022-08" db="EMBL/GenBank/DDBJ databases">
        <authorList>
            <person name="Kallberg Y."/>
            <person name="Tangrot J."/>
            <person name="Rosling A."/>
        </authorList>
    </citation>
    <scope>NUCLEOTIDE SEQUENCE</scope>
    <source>
        <strain evidence="2">Wild A</strain>
    </source>
</reference>